<keyword evidence="5" id="KW-1185">Reference proteome</keyword>
<dbReference type="Proteomes" id="UP000469346">
    <property type="component" value="Unassembled WGS sequence"/>
</dbReference>
<evidence type="ECO:0000256" key="1">
    <source>
        <dbReference type="ARBA" id="ARBA00022679"/>
    </source>
</evidence>
<name>A0A6N9TSK1_DISTH</name>
<dbReference type="Gene3D" id="3.40.630.30">
    <property type="match status" value="1"/>
</dbReference>
<dbReference type="SUPFAM" id="SSF55729">
    <property type="entry name" value="Acyl-CoA N-acyltransferases (Nat)"/>
    <property type="match status" value="1"/>
</dbReference>
<comment type="caution">
    <text evidence="4">The sequence shown here is derived from an EMBL/GenBank/DDBJ whole genome shotgun (WGS) entry which is preliminary data.</text>
</comment>
<evidence type="ECO:0000256" key="2">
    <source>
        <dbReference type="ARBA" id="ARBA00023315"/>
    </source>
</evidence>
<dbReference type="Pfam" id="PF13508">
    <property type="entry name" value="Acetyltransf_7"/>
    <property type="match status" value="1"/>
</dbReference>
<accession>A0A6N9TSK1</accession>
<dbReference type="NCBIfam" id="NF005840">
    <property type="entry name" value="PRK07757.1"/>
    <property type="match status" value="1"/>
</dbReference>
<dbReference type="GO" id="GO:0005737">
    <property type="term" value="C:cytoplasm"/>
    <property type="evidence" value="ECO:0007669"/>
    <property type="project" value="TreeGrafter"/>
</dbReference>
<evidence type="ECO:0000313" key="4">
    <source>
        <dbReference type="EMBL" id="NDY43063.1"/>
    </source>
</evidence>
<feature type="domain" description="N-acetyltransferase" evidence="3">
    <location>
        <begin position="1"/>
        <end position="150"/>
    </location>
</feature>
<dbReference type="InterPro" id="IPR000182">
    <property type="entry name" value="GNAT_dom"/>
</dbReference>
<proteinExistence type="predicted"/>
<keyword evidence="2" id="KW-0012">Acyltransferase</keyword>
<dbReference type="GO" id="GO:0008080">
    <property type="term" value="F:N-acetyltransferase activity"/>
    <property type="evidence" value="ECO:0007669"/>
    <property type="project" value="InterPro"/>
</dbReference>
<gene>
    <name evidence="4" type="ORF">G3N55_09435</name>
</gene>
<reference evidence="4 5" key="1">
    <citation type="submission" date="2020-02" db="EMBL/GenBank/DDBJ databases">
        <title>Comparative genomics of sulfur disproportionating microorganisms.</title>
        <authorList>
            <person name="Ward L.M."/>
            <person name="Bertran E."/>
            <person name="Johnston D.T."/>
        </authorList>
    </citation>
    <scope>NUCLEOTIDE SEQUENCE [LARGE SCALE GENOMIC DNA]</scope>
    <source>
        <strain evidence="4 5">DSM 100025</strain>
    </source>
</reference>
<dbReference type="PANTHER" id="PTHR43626:SF4">
    <property type="entry name" value="GCN5-RELATED N-ACETYLTRANSFERASE 2, CHLOROPLASTIC"/>
    <property type="match status" value="1"/>
</dbReference>
<dbReference type="CDD" id="cd04301">
    <property type="entry name" value="NAT_SF"/>
    <property type="match status" value="1"/>
</dbReference>
<sequence>MIRKAKIGDVRAIHGLLSAFGDRNLLLPRSLSELYDHLRDFTVYEDEAGAVGGVAALHICWEDLAEIRSLAVREDLQHHGVGRRLVEHCLSEAVTLGIYRVFTLTNRPEFFKKLGFGPVDKATLPHKVWADCVKCARFPDCDEVALLLEL</sequence>
<dbReference type="PROSITE" id="PS51186">
    <property type="entry name" value="GNAT"/>
    <property type="match status" value="1"/>
</dbReference>
<keyword evidence="1 4" id="KW-0808">Transferase</keyword>
<dbReference type="InterPro" id="IPR016181">
    <property type="entry name" value="Acyl_CoA_acyltransferase"/>
</dbReference>
<dbReference type="AlphaFoldDB" id="A0A6N9TSK1"/>
<organism evidence="4 5">
    <name type="scientific">Dissulfurirhabdus thermomarina</name>
    <dbReference type="NCBI Taxonomy" id="1765737"/>
    <lineage>
        <taxon>Bacteria</taxon>
        <taxon>Deltaproteobacteria</taxon>
        <taxon>Dissulfurirhabdaceae</taxon>
        <taxon>Dissulfurirhabdus</taxon>
    </lineage>
</organism>
<protein>
    <submittedName>
        <fullName evidence="4">N-acetyltransferase</fullName>
    </submittedName>
</protein>
<dbReference type="EMBL" id="JAAGRR010000116">
    <property type="protein sequence ID" value="NDY43063.1"/>
    <property type="molecule type" value="Genomic_DNA"/>
</dbReference>
<dbReference type="PANTHER" id="PTHR43626">
    <property type="entry name" value="ACYL-COA N-ACYLTRANSFERASE"/>
    <property type="match status" value="1"/>
</dbReference>
<dbReference type="RefSeq" id="WP_163299182.1">
    <property type="nucleotide sequence ID" value="NZ_JAAGRR010000116.1"/>
</dbReference>
<dbReference type="InterPro" id="IPR045039">
    <property type="entry name" value="NSI-like"/>
</dbReference>
<evidence type="ECO:0000259" key="3">
    <source>
        <dbReference type="PROSITE" id="PS51186"/>
    </source>
</evidence>
<evidence type="ECO:0000313" key="5">
    <source>
        <dbReference type="Proteomes" id="UP000469346"/>
    </source>
</evidence>